<evidence type="ECO:0000256" key="1">
    <source>
        <dbReference type="SAM" id="MobiDB-lite"/>
    </source>
</evidence>
<proteinExistence type="predicted"/>
<dbReference type="Proteomes" id="UP001565368">
    <property type="component" value="Unassembled WGS sequence"/>
</dbReference>
<evidence type="ECO:0000313" key="3">
    <source>
        <dbReference type="EMBL" id="KAL1408337.1"/>
    </source>
</evidence>
<keyword evidence="2" id="KW-0472">Membrane</keyword>
<dbReference type="InterPro" id="IPR036259">
    <property type="entry name" value="MFS_trans_sf"/>
</dbReference>
<protein>
    <submittedName>
        <fullName evidence="3">Plasma membrane low glucose sensor</fullName>
    </submittedName>
</protein>
<gene>
    <name evidence="3" type="primary">SNF3_1</name>
    <name evidence="3" type="ORF">Q8F55_005145</name>
</gene>
<keyword evidence="2" id="KW-0812">Transmembrane</keyword>
<sequence length="84" mass="9550">MGLKPNVLWIYGGCYYAAFVFAYFMIPETTQLTPKQIDLLRPNATPRTSPTYRRYILEKDTRQHQPGGGDVTKPGTENVEKAAR</sequence>
<evidence type="ECO:0000313" key="4">
    <source>
        <dbReference type="Proteomes" id="UP001565368"/>
    </source>
</evidence>
<feature type="region of interest" description="Disordered" evidence="1">
    <location>
        <begin position="41"/>
        <end position="84"/>
    </location>
</feature>
<accession>A0ABR3Q1I9</accession>
<organism evidence="3 4">
    <name type="scientific">Vanrija albida</name>
    <dbReference type="NCBI Taxonomy" id="181172"/>
    <lineage>
        <taxon>Eukaryota</taxon>
        <taxon>Fungi</taxon>
        <taxon>Dikarya</taxon>
        <taxon>Basidiomycota</taxon>
        <taxon>Agaricomycotina</taxon>
        <taxon>Tremellomycetes</taxon>
        <taxon>Trichosporonales</taxon>
        <taxon>Trichosporonaceae</taxon>
        <taxon>Vanrija</taxon>
    </lineage>
</organism>
<keyword evidence="4" id="KW-1185">Reference proteome</keyword>
<dbReference type="EMBL" id="JBBXJM010000004">
    <property type="protein sequence ID" value="KAL1408337.1"/>
    <property type="molecule type" value="Genomic_DNA"/>
</dbReference>
<evidence type="ECO:0000256" key="2">
    <source>
        <dbReference type="SAM" id="Phobius"/>
    </source>
</evidence>
<dbReference type="GeneID" id="95986188"/>
<keyword evidence="2" id="KW-1133">Transmembrane helix</keyword>
<reference evidence="3 4" key="1">
    <citation type="submission" date="2023-08" db="EMBL/GenBank/DDBJ databases">
        <title>Annotated Genome Sequence of Vanrija albida AlHP1.</title>
        <authorList>
            <person name="Herzog R."/>
        </authorList>
    </citation>
    <scope>NUCLEOTIDE SEQUENCE [LARGE SCALE GENOMIC DNA]</scope>
    <source>
        <strain evidence="3 4">AlHP1</strain>
    </source>
</reference>
<comment type="caution">
    <text evidence="3">The sequence shown here is derived from an EMBL/GenBank/DDBJ whole genome shotgun (WGS) entry which is preliminary data.</text>
</comment>
<feature type="transmembrane region" description="Helical" evidence="2">
    <location>
        <begin position="6"/>
        <end position="26"/>
    </location>
</feature>
<dbReference type="Gene3D" id="1.20.1250.20">
    <property type="entry name" value="MFS general substrate transporter like domains"/>
    <property type="match status" value="1"/>
</dbReference>
<name>A0ABR3Q1I9_9TREE</name>
<dbReference type="RefSeq" id="XP_069208281.1">
    <property type="nucleotide sequence ID" value="XM_069353639.1"/>
</dbReference>